<protein>
    <recommendedName>
        <fullName evidence="4">Flagellar protein</fullName>
    </recommendedName>
</protein>
<reference evidence="2 3" key="1">
    <citation type="submission" date="2019-07" db="EMBL/GenBank/DDBJ databases">
        <authorList>
            <person name="Park Y.J."/>
            <person name="Jeong S.E."/>
            <person name="Jung H.S."/>
        </authorList>
    </citation>
    <scope>NUCLEOTIDE SEQUENCE [LARGE SCALE GENOMIC DNA]</scope>
    <source>
        <strain evidence="3">P16(2019)</strain>
    </source>
</reference>
<dbReference type="OrthoDB" id="1739831at2"/>
<dbReference type="AlphaFoldDB" id="A0A554A3S3"/>
<dbReference type="Proteomes" id="UP000318521">
    <property type="component" value="Unassembled WGS sequence"/>
</dbReference>
<accession>A0A554A3S3</accession>
<evidence type="ECO:0000256" key="1">
    <source>
        <dbReference type="SAM" id="MobiDB-lite"/>
    </source>
</evidence>
<evidence type="ECO:0000313" key="2">
    <source>
        <dbReference type="EMBL" id="TSB48344.1"/>
    </source>
</evidence>
<comment type="caution">
    <text evidence="2">The sequence shown here is derived from an EMBL/GenBank/DDBJ whole genome shotgun (WGS) entry which is preliminary data.</text>
</comment>
<evidence type="ECO:0008006" key="4">
    <source>
        <dbReference type="Google" id="ProtNLM"/>
    </source>
</evidence>
<evidence type="ECO:0000313" key="3">
    <source>
        <dbReference type="Proteomes" id="UP000318521"/>
    </source>
</evidence>
<dbReference type="EMBL" id="VLXZ01000001">
    <property type="protein sequence ID" value="TSB48344.1"/>
    <property type="molecule type" value="Genomic_DNA"/>
</dbReference>
<dbReference type="RefSeq" id="WP_143846689.1">
    <property type="nucleotide sequence ID" value="NZ_VLXZ01000001.1"/>
</dbReference>
<dbReference type="NCBIfam" id="TIGR03826">
    <property type="entry name" value="YvyF"/>
    <property type="match status" value="1"/>
</dbReference>
<proteinExistence type="predicted"/>
<name>A0A554A3S3_9BACI</name>
<gene>
    <name evidence="2" type="ORF">FN960_01970</name>
</gene>
<organism evidence="2 3">
    <name type="scientific">Alkalicoccobacillus porphyridii</name>
    <dbReference type="NCBI Taxonomy" id="2597270"/>
    <lineage>
        <taxon>Bacteria</taxon>
        <taxon>Bacillati</taxon>
        <taxon>Bacillota</taxon>
        <taxon>Bacilli</taxon>
        <taxon>Bacillales</taxon>
        <taxon>Bacillaceae</taxon>
        <taxon>Alkalicoccobacillus</taxon>
    </lineage>
</organism>
<sequence>MSELANCSKCGSLYVQSFRSICSSCYKKQEEDFKLVSGYMRQKDHRMATMLDVCAHTGVEERTIRQFIREGRLLVAAFPNLGYPCESCGNMIQSKRLCAQCQRELNAEIASLTEQESTKSSTNPNRTKQSRLNQFL</sequence>
<feature type="region of interest" description="Disordered" evidence="1">
    <location>
        <begin position="113"/>
        <end position="136"/>
    </location>
</feature>
<keyword evidence="3" id="KW-1185">Reference proteome</keyword>
<dbReference type="InterPro" id="IPR022258">
    <property type="entry name" value="Flagellar_operon_YvyF"/>
</dbReference>